<organism evidence="8 9">
    <name type="scientific">Actinomadura algeriensis</name>
    <dbReference type="NCBI Taxonomy" id="1679523"/>
    <lineage>
        <taxon>Bacteria</taxon>
        <taxon>Bacillati</taxon>
        <taxon>Actinomycetota</taxon>
        <taxon>Actinomycetes</taxon>
        <taxon>Streptosporangiales</taxon>
        <taxon>Thermomonosporaceae</taxon>
        <taxon>Actinomadura</taxon>
    </lineage>
</organism>
<feature type="domain" description="OmpA-like" evidence="7">
    <location>
        <begin position="64"/>
        <end position="185"/>
    </location>
</feature>
<proteinExistence type="predicted"/>
<dbReference type="RefSeq" id="WP_192760601.1">
    <property type="nucleotide sequence ID" value="NZ_JADBDZ010000001.1"/>
</dbReference>
<feature type="signal peptide" evidence="6">
    <location>
        <begin position="1"/>
        <end position="23"/>
    </location>
</feature>
<keyword evidence="6" id="KW-0732">Signal</keyword>
<dbReference type="Proteomes" id="UP000627838">
    <property type="component" value="Unassembled WGS sequence"/>
</dbReference>
<evidence type="ECO:0000256" key="2">
    <source>
        <dbReference type="ARBA" id="ARBA00023136"/>
    </source>
</evidence>
<evidence type="ECO:0000313" key="9">
    <source>
        <dbReference type="Proteomes" id="UP000627838"/>
    </source>
</evidence>
<evidence type="ECO:0000256" key="4">
    <source>
        <dbReference type="PROSITE-ProRule" id="PRU00473"/>
    </source>
</evidence>
<sequence>MRRKTVIASVVVFTLGVPAVAAAEPDVPDAAVTASVRGIDAASAVRDIDLSESVVDLEREESTDGRVTVQISSDVLFEFDKATLTDDARRHIAELARRLRAASGTVEVSGHTDSRGEPDYNRKLSQQRADAVKADLLRHLTGAGVEITAEGHGETDPVAPNEVNGEDDPEGRAQNRRVEISFNES</sequence>
<dbReference type="Gene3D" id="3.30.1330.60">
    <property type="entry name" value="OmpA-like domain"/>
    <property type="match status" value="1"/>
</dbReference>
<dbReference type="PANTHER" id="PTHR30329">
    <property type="entry name" value="STATOR ELEMENT OF FLAGELLAR MOTOR COMPLEX"/>
    <property type="match status" value="1"/>
</dbReference>
<accession>A0ABR9JUD7</accession>
<keyword evidence="2 4" id="KW-0472">Membrane</keyword>
<evidence type="ECO:0000256" key="5">
    <source>
        <dbReference type="SAM" id="MobiDB-lite"/>
    </source>
</evidence>
<protein>
    <submittedName>
        <fullName evidence="8">Outer membrane protein OmpA-like peptidoglycan-associated protein</fullName>
    </submittedName>
</protein>
<evidence type="ECO:0000256" key="6">
    <source>
        <dbReference type="SAM" id="SignalP"/>
    </source>
</evidence>
<dbReference type="SUPFAM" id="SSF103088">
    <property type="entry name" value="OmpA-like"/>
    <property type="match status" value="1"/>
</dbReference>
<dbReference type="InterPro" id="IPR036737">
    <property type="entry name" value="OmpA-like_sf"/>
</dbReference>
<feature type="compositionally biased region" description="Basic and acidic residues" evidence="5">
    <location>
        <begin position="110"/>
        <end position="122"/>
    </location>
</feature>
<dbReference type="PRINTS" id="PR01021">
    <property type="entry name" value="OMPADOMAIN"/>
</dbReference>
<keyword evidence="9" id="KW-1185">Reference proteome</keyword>
<reference evidence="8 9" key="1">
    <citation type="submission" date="2020-10" db="EMBL/GenBank/DDBJ databases">
        <title>Sequencing the genomes of 1000 actinobacteria strains.</title>
        <authorList>
            <person name="Klenk H.-P."/>
        </authorList>
    </citation>
    <scope>NUCLEOTIDE SEQUENCE [LARGE SCALE GENOMIC DNA]</scope>
    <source>
        <strain evidence="8 9">DSM 46744</strain>
    </source>
</reference>
<name>A0ABR9JUD7_9ACTN</name>
<feature type="region of interest" description="Disordered" evidence="5">
    <location>
        <begin position="144"/>
        <end position="185"/>
    </location>
</feature>
<gene>
    <name evidence="8" type="ORF">H4W34_004015</name>
</gene>
<comment type="caution">
    <text evidence="8">The sequence shown here is derived from an EMBL/GenBank/DDBJ whole genome shotgun (WGS) entry which is preliminary data.</text>
</comment>
<dbReference type="InterPro" id="IPR006665">
    <property type="entry name" value="OmpA-like"/>
</dbReference>
<evidence type="ECO:0000256" key="1">
    <source>
        <dbReference type="ARBA" id="ARBA00004442"/>
    </source>
</evidence>
<evidence type="ECO:0000256" key="3">
    <source>
        <dbReference type="ARBA" id="ARBA00023237"/>
    </source>
</evidence>
<feature type="compositionally biased region" description="Basic and acidic residues" evidence="5">
    <location>
        <begin position="170"/>
        <end position="179"/>
    </location>
</feature>
<dbReference type="InterPro" id="IPR006664">
    <property type="entry name" value="OMP_bac"/>
</dbReference>
<dbReference type="EMBL" id="JADBDZ010000001">
    <property type="protein sequence ID" value="MBE1534182.1"/>
    <property type="molecule type" value="Genomic_DNA"/>
</dbReference>
<comment type="subcellular location">
    <subcellularLocation>
        <location evidence="1">Cell outer membrane</location>
    </subcellularLocation>
</comment>
<dbReference type="InterPro" id="IPR050330">
    <property type="entry name" value="Bact_OuterMem_StrucFunc"/>
</dbReference>
<dbReference type="PROSITE" id="PS51123">
    <property type="entry name" value="OMPA_2"/>
    <property type="match status" value="1"/>
</dbReference>
<dbReference type="PANTHER" id="PTHR30329:SF21">
    <property type="entry name" value="LIPOPROTEIN YIAD-RELATED"/>
    <property type="match status" value="1"/>
</dbReference>
<feature type="region of interest" description="Disordered" evidence="5">
    <location>
        <begin position="103"/>
        <end position="127"/>
    </location>
</feature>
<evidence type="ECO:0000259" key="7">
    <source>
        <dbReference type="PROSITE" id="PS51123"/>
    </source>
</evidence>
<evidence type="ECO:0000313" key="8">
    <source>
        <dbReference type="EMBL" id="MBE1534182.1"/>
    </source>
</evidence>
<dbReference type="Pfam" id="PF00691">
    <property type="entry name" value="OmpA"/>
    <property type="match status" value="1"/>
</dbReference>
<feature type="chain" id="PRO_5046856946" evidence="6">
    <location>
        <begin position="24"/>
        <end position="185"/>
    </location>
</feature>
<dbReference type="CDD" id="cd07185">
    <property type="entry name" value="OmpA_C-like"/>
    <property type="match status" value="1"/>
</dbReference>
<keyword evidence="3" id="KW-0998">Cell outer membrane</keyword>